<comment type="caution">
    <text evidence="2">The sequence shown here is derived from an EMBL/GenBank/DDBJ whole genome shotgun (WGS) entry which is preliminary data.</text>
</comment>
<accession>A0A498DFS7</accession>
<dbReference type="Proteomes" id="UP000270219">
    <property type="component" value="Unassembled WGS sequence"/>
</dbReference>
<dbReference type="OrthoDB" id="2719974at2"/>
<feature type="chain" id="PRO_5019720957" evidence="1">
    <location>
        <begin position="25"/>
        <end position="154"/>
    </location>
</feature>
<organism evidence="2 3">
    <name type="scientific">Oceanobacillus piezotolerans</name>
    <dbReference type="NCBI Taxonomy" id="2448030"/>
    <lineage>
        <taxon>Bacteria</taxon>
        <taxon>Bacillati</taxon>
        <taxon>Bacillota</taxon>
        <taxon>Bacilli</taxon>
        <taxon>Bacillales</taxon>
        <taxon>Bacillaceae</taxon>
        <taxon>Oceanobacillus</taxon>
    </lineage>
</organism>
<evidence type="ECO:0000256" key="1">
    <source>
        <dbReference type="SAM" id="SignalP"/>
    </source>
</evidence>
<feature type="signal peptide" evidence="1">
    <location>
        <begin position="1"/>
        <end position="24"/>
    </location>
</feature>
<dbReference type="EMBL" id="RCHR01000002">
    <property type="protein sequence ID" value="RLL46801.1"/>
    <property type="molecule type" value="Genomic_DNA"/>
</dbReference>
<sequence length="154" mass="17492">MKKMGVIGGIISILFLSGCFHSTAARIVTDMYQAALGMDKELVESYFSEDYKEDNEPFTEVVEKLNVDVVNRQGVHLMHITELTSSQLTEEAVQALNEDYQGEWSLVVAQIDEDSLMAWIVQRGETQYYIMDGKEISNKEFNDILRKDTLRKGG</sequence>
<dbReference type="PROSITE" id="PS51257">
    <property type="entry name" value="PROKAR_LIPOPROTEIN"/>
    <property type="match status" value="1"/>
</dbReference>
<protein>
    <submittedName>
        <fullName evidence="2">Uncharacterized protein</fullName>
    </submittedName>
</protein>
<name>A0A498DFS7_9BACI</name>
<dbReference type="RefSeq" id="WP_121522052.1">
    <property type="nucleotide sequence ID" value="NZ_RCHR01000002.1"/>
</dbReference>
<keyword evidence="3" id="KW-1185">Reference proteome</keyword>
<proteinExistence type="predicted"/>
<keyword evidence="1" id="KW-0732">Signal</keyword>
<gene>
    <name evidence="2" type="ORF">D8M04_06260</name>
</gene>
<dbReference type="AlphaFoldDB" id="A0A498DFS7"/>
<reference evidence="2 3" key="1">
    <citation type="submission" date="2018-10" db="EMBL/GenBank/DDBJ databases">
        <title>Oceanobacillus sp. YLB-02 draft genome.</title>
        <authorList>
            <person name="Yu L."/>
        </authorList>
    </citation>
    <scope>NUCLEOTIDE SEQUENCE [LARGE SCALE GENOMIC DNA]</scope>
    <source>
        <strain evidence="2 3">YLB-02</strain>
    </source>
</reference>
<evidence type="ECO:0000313" key="3">
    <source>
        <dbReference type="Proteomes" id="UP000270219"/>
    </source>
</evidence>
<evidence type="ECO:0000313" key="2">
    <source>
        <dbReference type="EMBL" id="RLL46801.1"/>
    </source>
</evidence>